<feature type="transmembrane region" description="Helical" evidence="1">
    <location>
        <begin position="12"/>
        <end position="35"/>
    </location>
</feature>
<sequence>MGFNIGSALKGAIGALGGGFGSSVGSAAAGFLSFAQQKEYLKMQQDFARAQAQEQMAFQERMSSTAHQREVGDLKAAGLNPVLSANNGASSPAGAMAQVTFPEDSPFSKGFQAKMAFGNYIKGLEVADSTQNMQNSSANNSFAQASLADSQKDLNNYELSNIKPYQKELAIANTASVIQDTLNNKRLTDARIRNLDSSTMYNNAASLSTKQQGNLNYQNATSVQRVNKLFDENPWLYNVKGFREALIGGAIKF</sequence>
<accession>A0A976R7V6</accession>
<protein>
    <submittedName>
        <fullName evidence="2">DNA pilot protein</fullName>
    </submittedName>
</protein>
<keyword evidence="1" id="KW-0472">Membrane</keyword>
<reference evidence="2" key="1">
    <citation type="submission" date="2022-02" db="EMBL/GenBank/DDBJ databases">
        <title>Towards deciphering the DNA virus diversity associated with rodent species in the families Cricetidae and Heteromyidae.</title>
        <authorList>
            <person name="Lund M."/>
            <person name="Larsen B.B."/>
            <person name="Gryseels S."/>
            <person name="Kraberger S."/>
            <person name="Rowsey D.M."/>
            <person name="Steger L."/>
            <person name="Yule K.M."/>
            <person name="Upham N.S."/>
            <person name="Worobey M."/>
            <person name="Van Doorslaer K."/>
            <person name="Varsani A."/>
        </authorList>
    </citation>
    <scope>NUCLEOTIDE SEQUENCE</scope>
    <source>
        <strain evidence="2">UA08Rod_6451</strain>
    </source>
</reference>
<name>A0A976R7V6_9VIRU</name>
<keyword evidence="1" id="KW-0812">Transmembrane</keyword>
<evidence type="ECO:0000313" key="2">
    <source>
        <dbReference type="EMBL" id="UPW40860.1"/>
    </source>
</evidence>
<proteinExistence type="predicted"/>
<dbReference type="EMBL" id="OM869509">
    <property type="protein sequence ID" value="UPW40860.1"/>
    <property type="molecule type" value="Genomic_DNA"/>
</dbReference>
<evidence type="ECO:0000256" key="1">
    <source>
        <dbReference type="SAM" id="Phobius"/>
    </source>
</evidence>
<organism evidence="2">
    <name type="scientific">Sigmofec virus UA08Rod_6451</name>
    <dbReference type="NCBI Taxonomy" id="2929230"/>
    <lineage>
        <taxon>Viruses</taxon>
        <taxon>Monodnaviria</taxon>
        <taxon>Sangervirae</taxon>
        <taxon>Phixviricota</taxon>
        <taxon>Malgrandaviricetes</taxon>
        <taxon>Petitvirales</taxon>
        <taxon>Microviridae</taxon>
    </lineage>
</organism>
<keyword evidence="1" id="KW-1133">Transmembrane helix</keyword>